<protein>
    <submittedName>
        <fullName evidence="1">Uncharacterized protein</fullName>
    </submittedName>
</protein>
<sequence length="205" mass="23617">MNETLSSILFEEEQWSFDEEGRWIKFRKDGTGQISCRCNFNYFIFADIQWKTIKSSNPSQDTGSTWTKTPKVLGQLDVEITLVNQLPQCGESTALLNMKNLNGNNLVDDSFQPKVYSIRIEEGNFKEPCDGSPPNSEQYRYARRLLFDKSPYPPRSEWKRPEGGPDSNQFWDIKEFVGRQSRDLRGKGRAMNDPDAGGWNRCVIV</sequence>
<name>A0A6A6HFZ9_VIRVR</name>
<evidence type="ECO:0000313" key="2">
    <source>
        <dbReference type="Proteomes" id="UP000800092"/>
    </source>
</evidence>
<accession>A0A6A6HFZ9</accession>
<keyword evidence="2" id="KW-1185">Reference proteome</keyword>
<gene>
    <name evidence="1" type="ORF">EV356DRAFT_565140</name>
</gene>
<reference evidence="1" key="1">
    <citation type="journal article" date="2020" name="Stud. Mycol.">
        <title>101 Dothideomycetes genomes: a test case for predicting lifestyles and emergence of pathogens.</title>
        <authorList>
            <person name="Haridas S."/>
            <person name="Albert R."/>
            <person name="Binder M."/>
            <person name="Bloem J."/>
            <person name="Labutti K."/>
            <person name="Salamov A."/>
            <person name="Andreopoulos B."/>
            <person name="Baker S."/>
            <person name="Barry K."/>
            <person name="Bills G."/>
            <person name="Bluhm B."/>
            <person name="Cannon C."/>
            <person name="Castanera R."/>
            <person name="Culley D."/>
            <person name="Daum C."/>
            <person name="Ezra D."/>
            <person name="Gonzalez J."/>
            <person name="Henrissat B."/>
            <person name="Kuo A."/>
            <person name="Liang C."/>
            <person name="Lipzen A."/>
            <person name="Lutzoni F."/>
            <person name="Magnuson J."/>
            <person name="Mondo S."/>
            <person name="Nolan M."/>
            <person name="Ohm R."/>
            <person name="Pangilinan J."/>
            <person name="Park H.-J."/>
            <person name="Ramirez L."/>
            <person name="Alfaro M."/>
            <person name="Sun H."/>
            <person name="Tritt A."/>
            <person name="Yoshinaga Y."/>
            <person name="Zwiers L.-H."/>
            <person name="Turgeon B."/>
            <person name="Goodwin S."/>
            <person name="Spatafora J."/>
            <person name="Crous P."/>
            <person name="Grigoriev I."/>
        </authorList>
    </citation>
    <scope>NUCLEOTIDE SEQUENCE</scope>
    <source>
        <strain evidence="1">Tuck. ex Michener</strain>
    </source>
</reference>
<proteinExistence type="predicted"/>
<dbReference type="OrthoDB" id="3917213at2759"/>
<dbReference type="EMBL" id="ML991782">
    <property type="protein sequence ID" value="KAF2237046.1"/>
    <property type="molecule type" value="Genomic_DNA"/>
</dbReference>
<organism evidence="1 2">
    <name type="scientific">Viridothelium virens</name>
    <name type="common">Speckled blister lichen</name>
    <name type="synonym">Trypethelium virens</name>
    <dbReference type="NCBI Taxonomy" id="1048519"/>
    <lineage>
        <taxon>Eukaryota</taxon>
        <taxon>Fungi</taxon>
        <taxon>Dikarya</taxon>
        <taxon>Ascomycota</taxon>
        <taxon>Pezizomycotina</taxon>
        <taxon>Dothideomycetes</taxon>
        <taxon>Dothideomycetes incertae sedis</taxon>
        <taxon>Trypetheliales</taxon>
        <taxon>Trypetheliaceae</taxon>
        <taxon>Viridothelium</taxon>
    </lineage>
</organism>
<evidence type="ECO:0000313" key="1">
    <source>
        <dbReference type="EMBL" id="KAF2237046.1"/>
    </source>
</evidence>
<dbReference type="Proteomes" id="UP000800092">
    <property type="component" value="Unassembled WGS sequence"/>
</dbReference>
<dbReference type="AlphaFoldDB" id="A0A6A6HFZ9"/>